<proteinExistence type="predicted"/>
<evidence type="ECO:0000313" key="1">
    <source>
        <dbReference type="EMBL" id="WQJ53751.1"/>
    </source>
</evidence>
<dbReference type="EMBL" id="OR769223">
    <property type="protein sequence ID" value="WQJ53751.1"/>
    <property type="molecule type" value="Genomic_DNA"/>
</dbReference>
<dbReference type="Proteomes" id="UP001358193">
    <property type="component" value="Segment"/>
</dbReference>
<name>A0ABZ0Z3M7_9CAUD</name>
<protein>
    <submittedName>
        <fullName evidence="1">Uncharacterized protein</fullName>
    </submittedName>
</protein>
<reference evidence="1 2" key="1">
    <citation type="submission" date="2023-11" db="EMBL/GenBank/DDBJ databases">
        <authorList>
            <person name="Cook R."/>
            <person name="Crisci M."/>
            <person name="Pye H."/>
            <person name="Adriaenssens E."/>
            <person name="Santini J."/>
        </authorList>
    </citation>
    <scope>NUCLEOTIDE SEQUENCE [LARGE SCALE GENOMIC DNA]</scope>
    <source>
        <strain evidence="1">Lak_Megaphage_Sonny</strain>
    </source>
</reference>
<keyword evidence="2" id="KW-1185">Reference proteome</keyword>
<accession>A0ABZ0Z3M7</accession>
<evidence type="ECO:0000313" key="2">
    <source>
        <dbReference type="Proteomes" id="UP001358193"/>
    </source>
</evidence>
<sequence length="78" mass="9320">MGIVKYFFNMFHKQASAIENIRTESEKNDEFVSQGFNMLMDILNSQIDTMETIKAEQKQRPHQCWNLPLTHPYHDTWD</sequence>
<organism evidence="1 2">
    <name type="scientific">phage Lak_Megaphage_Sonny</name>
    <dbReference type="NCBI Taxonomy" id="3109229"/>
    <lineage>
        <taxon>Viruses</taxon>
        <taxon>Duplodnaviria</taxon>
        <taxon>Heunggongvirae</taxon>
        <taxon>Uroviricota</taxon>
        <taxon>Caudoviricetes</taxon>
        <taxon>Caudoviricetes code 15 clade</taxon>
    </lineage>
</organism>